<protein>
    <submittedName>
        <fullName evidence="2">FBP domain-containing protein</fullName>
    </submittedName>
</protein>
<dbReference type="Pfam" id="PF16571">
    <property type="entry name" value="FBP_C"/>
    <property type="match status" value="1"/>
</dbReference>
<dbReference type="RefSeq" id="WP_141164748.1">
    <property type="nucleotide sequence ID" value="NZ_VHQG01000005.1"/>
</dbReference>
<reference evidence="2 3" key="1">
    <citation type="submission" date="2019-06" db="EMBL/GenBank/DDBJ databases">
        <authorList>
            <person name="Li F."/>
        </authorList>
    </citation>
    <scope>NUCLEOTIDE SEQUENCE [LARGE SCALE GENOMIC DNA]</scope>
    <source>
        <strain evidence="2 3">10F1D-1</strain>
    </source>
</reference>
<name>A0A506XXM4_9MICO</name>
<evidence type="ECO:0000313" key="3">
    <source>
        <dbReference type="Proteomes" id="UP000316252"/>
    </source>
</evidence>
<feature type="domain" description="Elongation factor G-binding protein C-terminal treble-clef zinc-finger" evidence="1">
    <location>
        <begin position="9"/>
        <end position="165"/>
    </location>
</feature>
<dbReference type="EMBL" id="VHQG01000005">
    <property type="protein sequence ID" value="TPW74170.1"/>
    <property type="molecule type" value="Genomic_DNA"/>
</dbReference>
<dbReference type="AlphaFoldDB" id="A0A506XXM4"/>
<dbReference type="InterPro" id="IPR032330">
    <property type="entry name" value="EF-G-binding_C"/>
</dbReference>
<gene>
    <name evidence="2" type="ORF">FJ657_16190</name>
</gene>
<evidence type="ECO:0000259" key="1">
    <source>
        <dbReference type="Pfam" id="PF16571"/>
    </source>
</evidence>
<dbReference type="OrthoDB" id="4171838at2"/>
<evidence type="ECO:0000313" key="2">
    <source>
        <dbReference type="EMBL" id="TPW74170.1"/>
    </source>
</evidence>
<comment type="caution">
    <text evidence="2">The sequence shown here is derived from an EMBL/GenBank/DDBJ whole genome shotgun (WGS) entry which is preliminary data.</text>
</comment>
<keyword evidence="3" id="KW-1185">Reference proteome</keyword>
<dbReference type="Proteomes" id="UP000316252">
    <property type="component" value="Unassembled WGS sequence"/>
</dbReference>
<accession>A0A506XXM4</accession>
<sequence>MFPIDEQALRASFVNASRKEVASLTLPELDEIDFGQLDYLGWRDRKLARRAYLVLPVPDETAPDGQGLVGVLLRQADAAPRTRAQCSWCQDVRLPNDVVFFSAKRAGAAGRKGDTLGTLLCSEFECSANVRTPPPPAYIGYDIEAAKRERMQRLAEHAANFARAVTAGE</sequence>
<organism evidence="2 3">
    <name type="scientific">Schumannella soli</name>
    <dbReference type="NCBI Taxonomy" id="2590779"/>
    <lineage>
        <taxon>Bacteria</taxon>
        <taxon>Bacillati</taxon>
        <taxon>Actinomycetota</taxon>
        <taxon>Actinomycetes</taxon>
        <taxon>Micrococcales</taxon>
        <taxon>Microbacteriaceae</taxon>
        <taxon>Schumannella</taxon>
    </lineage>
</organism>
<proteinExistence type="predicted"/>